<proteinExistence type="predicted"/>
<sequence length="134" mass="14710">MAHINASISDAPSPWGWSPKRSNRAVSQAYAAGKGAHHATLTTVRKGGVVPGTSGDAAEKRLERNVLTGYDLTRARPKTTETDTTSWPYRDDSFYSSSASGYKRAQDLTRSGLDRRDRDLDERPGSDGKKPWGW</sequence>
<evidence type="ECO:0000256" key="1">
    <source>
        <dbReference type="SAM" id="MobiDB-lite"/>
    </source>
</evidence>
<comment type="caution">
    <text evidence="2">The sequence shown here is derived from an EMBL/GenBank/DDBJ whole genome shotgun (WGS) entry which is preliminary data.</text>
</comment>
<reference evidence="2 3" key="1">
    <citation type="submission" date="2019-09" db="EMBL/GenBank/DDBJ databases">
        <title>Wenzhouxiangella sp. Genome sequencing and assembly.</title>
        <authorList>
            <person name="Zhang R."/>
        </authorList>
    </citation>
    <scope>NUCLEOTIDE SEQUENCE [LARGE SCALE GENOMIC DNA]</scope>
    <source>
        <strain evidence="2 3">W260</strain>
    </source>
</reference>
<feature type="compositionally biased region" description="Polar residues" evidence="1">
    <location>
        <begin position="1"/>
        <end position="10"/>
    </location>
</feature>
<dbReference type="AlphaFoldDB" id="A0A5N0TA30"/>
<feature type="region of interest" description="Disordered" evidence="1">
    <location>
        <begin position="1"/>
        <end position="23"/>
    </location>
</feature>
<gene>
    <name evidence="2" type="ORF">F3N42_06985</name>
</gene>
<organism evidence="2 3">
    <name type="scientific">Marinihelvus fidelis</name>
    <dbReference type="NCBI Taxonomy" id="2613842"/>
    <lineage>
        <taxon>Bacteria</taxon>
        <taxon>Pseudomonadati</taxon>
        <taxon>Pseudomonadota</taxon>
        <taxon>Gammaproteobacteria</taxon>
        <taxon>Chromatiales</taxon>
        <taxon>Wenzhouxiangellaceae</taxon>
        <taxon>Marinihelvus</taxon>
    </lineage>
</organism>
<accession>A0A5N0TA30</accession>
<protein>
    <submittedName>
        <fullName evidence="2">Uncharacterized protein</fullName>
    </submittedName>
</protein>
<evidence type="ECO:0000313" key="2">
    <source>
        <dbReference type="EMBL" id="KAA9131913.1"/>
    </source>
</evidence>
<evidence type="ECO:0000313" key="3">
    <source>
        <dbReference type="Proteomes" id="UP000325372"/>
    </source>
</evidence>
<dbReference type="Proteomes" id="UP000325372">
    <property type="component" value="Unassembled WGS sequence"/>
</dbReference>
<feature type="compositionally biased region" description="Basic and acidic residues" evidence="1">
    <location>
        <begin position="104"/>
        <end position="134"/>
    </location>
</feature>
<name>A0A5N0TA30_9GAMM</name>
<dbReference type="EMBL" id="VYXP01000004">
    <property type="protein sequence ID" value="KAA9131913.1"/>
    <property type="molecule type" value="Genomic_DNA"/>
</dbReference>
<feature type="region of interest" description="Disordered" evidence="1">
    <location>
        <begin position="42"/>
        <end position="134"/>
    </location>
</feature>
<keyword evidence="3" id="KW-1185">Reference proteome</keyword>